<protein>
    <submittedName>
        <fullName evidence="2">Uncharacterized protein</fullName>
    </submittedName>
</protein>
<feature type="compositionally biased region" description="Low complexity" evidence="1">
    <location>
        <begin position="50"/>
        <end position="64"/>
    </location>
</feature>
<proteinExistence type="predicted"/>
<accession>A0A9N7Z4Y7</accession>
<name>A0A9N7Z4Y7_PLEPL</name>
<gene>
    <name evidence="2" type="ORF">PLEPLA_LOCUS37688</name>
</gene>
<keyword evidence="3" id="KW-1185">Reference proteome</keyword>
<feature type="compositionally biased region" description="Basic and acidic residues" evidence="1">
    <location>
        <begin position="74"/>
        <end position="95"/>
    </location>
</feature>
<evidence type="ECO:0000313" key="3">
    <source>
        <dbReference type="Proteomes" id="UP001153269"/>
    </source>
</evidence>
<sequence>MSGDLPRPAQCESSDGSVVEGELLCFLSSVAFIPILPSSCFALISSSLRLTTSSSSSSTSSSSLVLRKARPHASQREVRTERERAKWGEGGKRMEEEDEEEESEWEDAE</sequence>
<dbReference type="EMBL" id="CADEAL010004036">
    <property type="protein sequence ID" value="CAB1450002.1"/>
    <property type="molecule type" value="Genomic_DNA"/>
</dbReference>
<reference evidence="2" key="1">
    <citation type="submission" date="2020-03" db="EMBL/GenBank/DDBJ databases">
        <authorList>
            <person name="Weist P."/>
        </authorList>
    </citation>
    <scope>NUCLEOTIDE SEQUENCE</scope>
</reference>
<evidence type="ECO:0000313" key="2">
    <source>
        <dbReference type="EMBL" id="CAB1450002.1"/>
    </source>
</evidence>
<dbReference type="Proteomes" id="UP001153269">
    <property type="component" value="Unassembled WGS sequence"/>
</dbReference>
<comment type="caution">
    <text evidence="2">The sequence shown here is derived from an EMBL/GenBank/DDBJ whole genome shotgun (WGS) entry which is preliminary data.</text>
</comment>
<feature type="compositionally biased region" description="Acidic residues" evidence="1">
    <location>
        <begin position="96"/>
        <end position="109"/>
    </location>
</feature>
<dbReference type="AlphaFoldDB" id="A0A9N7Z4Y7"/>
<organism evidence="2 3">
    <name type="scientific">Pleuronectes platessa</name>
    <name type="common">European plaice</name>
    <dbReference type="NCBI Taxonomy" id="8262"/>
    <lineage>
        <taxon>Eukaryota</taxon>
        <taxon>Metazoa</taxon>
        <taxon>Chordata</taxon>
        <taxon>Craniata</taxon>
        <taxon>Vertebrata</taxon>
        <taxon>Euteleostomi</taxon>
        <taxon>Actinopterygii</taxon>
        <taxon>Neopterygii</taxon>
        <taxon>Teleostei</taxon>
        <taxon>Neoteleostei</taxon>
        <taxon>Acanthomorphata</taxon>
        <taxon>Carangaria</taxon>
        <taxon>Pleuronectiformes</taxon>
        <taxon>Pleuronectoidei</taxon>
        <taxon>Pleuronectidae</taxon>
        <taxon>Pleuronectes</taxon>
    </lineage>
</organism>
<feature type="region of interest" description="Disordered" evidence="1">
    <location>
        <begin position="50"/>
        <end position="109"/>
    </location>
</feature>
<evidence type="ECO:0000256" key="1">
    <source>
        <dbReference type="SAM" id="MobiDB-lite"/>
    </source>
</evidence>